<evidence type="ECO:0000313" key="2">
    <source>
        <dbReference type="Proteomes" id="UP000829447"/>
    </source>
</evidence>
<sequence>MHHCVYLRICVVKYPMFMQSTIKQRKRMRMRQWWSLNVNQNHVVLNVSGDSGRSKTVNLRDVVFLPALKM</sequence>
<accession>A0ACC5WXY0</accession>
<protein>
    <submittedName>
        <fullName evidence="1">Uncharacterized protein</fullName>
    </submittedName>
</protein>
<organism evidence="1 2">
    <name type="scientific">Pangasianodon gigas</name>
    <name type="common">Mekong giant catfish</name>
    <name type="synonym">Pangasius gigas</name>
    <dbReference type="NCBI Taxonomy" id="30993"/>
    <lineage>
        <taxon>Eukaryota</taxon>
        <taxon>Metazoa</taxon>
        <taxon>Chordata</taxon>
        <taxon>Craniata</taxon>
        <taxon>Vertebrata</taxon>
        <taxon>Euteleostomi</taxon>
        <taxon>Actinopterygii</taxon>
        <taxon>Neopterygii</taxon>
        <taxon>Teleostei</taxon>
        <taxon>Ostariophysi</taxon>
        <taxon>Siluriformes</taxon>
        <taxon>Pangasiidae</taxon>
        <taxon>Pangasianodon</taxon>
    </lineage>
</organism>
<gene>
    <name evidence="1" type="ORF">PGIGA_G00030460</name>
</gene>
<name>A0ACC5WXY0_PANGG</name>
<dbReference type="Proteomes" id="UP000829447">
    <property type="component" value="Linkage Group LG11"/>
</dbReference>
<keyword evidence="2" id="KW-1185">Reference proteome</keyword>
<dbReference type="EMBL" id="CM040464">
    <property type="protein sequence ID" value="MCI4383761.1"/>
    <property type="molecule type" value="Genomic_DNA"/>
</dbReference>
<comment type="caution">
    <text evidence="1">The sequence shown here is derived from an EMBL/GenBank/DDBJ whole genome shotgun (WGS) entry which is preliminary data.</text>
</comment>
<evidence type="ECO:0000313" key="1">
    <source>
        <dbReference type="EMBL" id="MCI4383761.1"/>
    </source>
</evidence>
<reference evidence="1 2" key="1">
    <citation type="journal article" date="2022" name="bioRxiv">
        <title>An ancient truncated duplication of the anti-Mullerian hormone receptor type 2 gene is a potential conserved master sex determinant in the Pangasiidae catfish family.</title>
        <authorList>
            <person name="Wen M."/>
            <person name="Pan Q."/>
            <person name="Jouanno E."/>
            <person name="Montfort J."/>
            <person name="Zahm M."/>
            <person name="Cabau C."/>
            <person name="Klopp C."/>
            <person name="Iampietro C."/>
            <person name="Roques C."/>
            <person name="Bouchez O."/>
            <person name="Castinel A."/>
            <person name="Donnadieu C."/>
            <person name="Parrinello H."/>
            <person name="Poncet C."/>
            <person name="Belmonte E."/>
            <person name="Gautier V."/>
            <person name="Avarre J.-C."/>
            <person name="Dugue R."/>
            <person name="Gustiano R."/>
            <person name="Ha T.T.T."/>
            <person name="Campet M."/>
            <person name="Sriphairoj K."/>
            <person name="Ribolli J."/>
            <person name="de Almeida F.L."/>
            <person name="Desvignes T."/>
            <person name="Postlethwait J.H."/>
            <person name="Bucao C.F."/>
            <person name="Robinson-Rechavi M."/>
            <person name="Bobe J."/>
            <person name="Herpin A."/>
            <person name="Guiguen Y."/>
        </authorList>
    </citation>
    <scope>NUCLEOTIDE SEQUENCE [LARGE SCALE GENOMIC DNA]</scope>
    <source>
        <strain evidence="1">YG-Dec2019</strain>
    </source>
</reference>
<proteinExistence type="predicted"/>